<protein>
    <recommendedName>
        <fullName evidence="3">4a-hydroxytetrahydrobiopterin dehydratase</fullName>
        <ecNumber evidence="3">4.2.1.96</ecNumber>
    </recommendedName>
</protein>
<organism evidence="5 6">
    <name type="scientific">Candidatus Veblenbacteria bacterium RIFOXYA2_FULL_43_9</name>
    <dbReference type="NCBI Taxonomy" id="1802425"/>
    <lineage>
        <taxon>Bacteria</taxon>
        <taxon>Candidatus Vebleniibacteriota</taxon>
    </lineage>
</organism>
<dbReference type="PANTHER" id="PTHR12599:SF0">
    <property type="entry name" value="PTERIN-4-ALPHA-CARBINOLAMINE DEHYDRATASE"/>
    <property type="match status" value="1"/>
</dbReference>
<dbReference type="PANTHER" id="PTHR12599">
    <property type="entry name" value="PTERIN-4-ALPHA-CARBINOLAMINE DEHYDRATASE"/>
    <property type="match status" value="1"/>
</dbReference>
<evidence type="ECO:0000313" key="5">
    <source>
        <dbReference type="EMBL" id="OHA54273.1"/>
    </source>
</evidence>
<name>A0A1G2Q132_9BACT</name>
<dbReference type="AlphaFoldDB" id="A0A1G2Q132"/>
<dbReference type="Pfam" id="PF01329">
    <property type="entry name" value="Pterin_4a"/>
    <property type="match status" value="1"/>
</dbReference>
<dbReference type="GO" id="GO:0008124">
    <property type="term" value="F:4-alpha-hydroxytetrahydrobiopterin dehydratase activity"/>
    <property type="evidence" value="ECO:0007669"/>
    <property type="project" value="UniProtKB-EC"/>
</dbReference>
<evidence type="ECO:0000313" key="6">
    <source>
        <dbReference type="Proteomes" id="UP000178936"/>
    </source>
</evidence>
<dbReference type="EC" id="4.2.1.96" evidence="3"/>
<evidence type="ECO:0000256" key="2">
    <source>
        <dbReference type="ARBA" id="ARBA00006472"/>
    </source>
</evidence>
<dbReference type="Gene3D" id="3.30.1360.20">
    <property type="entry name" value="Transcriptional coactivator/pterin dehydratase"/>
    <property type="match status" value="1"/>
</dbReference>
<keyword evidence="4" id="KW-0456">Lyase</keyword>
<proteinExistence type="inferred from homology"/>
<dbReference type="EMBL" id="MHTB01000052">
    <property type="protein sequence ID" value="OHA54273.1"/>
    <property type="molecule type" value="Genomic_DNA"/>
</dbReference>
<gene>
    <name evidence="5" type="ORF">A2226_00085</name>
</gene>
<comment type="caution">
    <text evidence="5">The sequence shown here is derived from an EMBL/GenBank/DDBJ whole genome shotgun (WGS) entry which is preliminary data.</text>
</comment>
<comment type="similarity">
    <text evidence="2">Belongs to the pterin-4-alpha-carbinolamine dehydratase family.</text>
</comment>
<sequence length="117" mass="13088">MDFASKKCVPCEGGMAPHTKEKVLEYLSAVPGWQADSEFKKLSREFTLKDFKAALKFINQIGEIAEAEGHHPNIELFSWNHVRIVLYTHAISGLSDNDFILAAKINQLWGNQVSAKA</sequence>
<dbReference type="Proteomes" id="UP000178936">
    <property type="component" value="Unassembled WGS sequence"/>
</dbReference>
<dbReference type="GO" id="GO:0006729">
    <property type="term" value="P:tetrahydrobiopterin biosynthetic process"/>
    <property type="evidence" value="ECO:0007669"/>
    <property type="project" value="InterPro"/>
</dbReference>
<dbReference type="CDD" id="cd00913">
    <property type="entry name" value="PCD_DCoH_subfamily_a"/>
    <property type="match status" value="1"/>
</dbReference>
<dbReference type="SUPFAM" id="SSF55248">
    <property type="entry name" value="PCD-like"/>
    <property type="match status" value="1"/>
</dbReference>
<evidence type="ECO:0000256" key="3">
    <source>
        <dbReference type="ARBA" id="ARBA00013252"/>
    </source>
</evidence>
<comment type="catalytic activity">
    <reaction evidence="1">
        <text>(4aS,6R)-4a-hydroxy-L-erythro-5,6,7,8-tetrahydrobiopterin = (6R)-L-erythro-6,7-dihydrobiopterin + H2O</text>
        <dbReference type="Rhea" id="RHEA:11920"/>
        <dbReference type="ChEBI" id="CHEBI:15377"/>
        <dbReference type="ChEBI" id="CHEBI:15642"/>
        <dbReference type="ChEBI" id="CHEBI:43120"/>
        <dbReference type="EC" id="4.2.1.96"/>
    </reaction>
</comment>
<reference evidence="5 6" key="1">
    <citation type="journal article" date="2016" name="Nat. Commun.">
        <title>Thousands of microbial genomes shed light on interconnected biogeochemical processes in an aquifer system.</title>
        <authorList>
            <person name="Anantharaman K."/>
            <person name="Brown C.T."/>
            <person name="Hug L.A."/>
            <person name="Sharon I."/>
            <person name="Castelle C.J."/>
            <person name="Probst A.J."/>
            <person name="Thomas B.C."/>
            <person name="Singh A."/>
            <person name="Wilkins M.J."/>
            <person name="Karaoz U."/>
            <person name="Brodie E.L."/>
            <person name="Williams K.H."/>
            <person name="Hubbard S.S."/>
            <person name="Banfield J.F."/>
        </authorList>
    </citation>
    <scope>NUCLEOTIDE SEQUENCE [LARGE SCALE GENOMIC DNA]</scope>
</reference>
<evidence type="ECO:0000256" key="4">
    <source>
        <dbReference type="ARBA" id="ARBA00023239"/>
    </source>
</evidence>
<dbReference type="InterPro" id="IPR001533">
    <property type="entry name" value="Pterin_deHydtase"/>
</dbReference>
<dbReference type="InterPro" id="IPR036428">
    <property type="entry name" value="PCD_sf"/>
</dbReference>
<evidence type="ECO:0000256" key="1">
    <source>
        <dbReference type="ARBA" id="ARBA00001554"/>
    </source>
</evidence>
<accession>A0A1G2Q132</accession>